<evidence type="ECO:0000256" key="6">
    <source>
        <dbReference type="SAM" id="Phobius"/>
    </source>
</evidence>
<evidence type="ECO:0000256" key="1">
    <source>
        <dbReference type="ARBA" id="ARBA00004141"/>
    </source>
</evidence>
<comment type="subcellular location">
    <subcellularLocation>
        <location evidence="1">Membrane</location>
        <topology evidence="1">Multi-pass membrane protein</topology>
    </subcellularLocation>
</comment>
<dbReference type="InterPro" id="IPR011701">
    <property type="entry name" value="MFS"/>
</dbReference>
<evidence type="ECO:0000259" key="7">
    <source>
        <dbReference type="PROSITE" id="PS50850"/>
    </source>
</evidence>
<dbReference type="CDD" id="cd17323">
    <property type="entry name" value="MFS_Tpo1_MDR_like"/>
    <property type="match status" value="1"/>
</dbReference>
<dbReference type="STRING" id="1220924.W2S3G4"/>
<feature type="region of interest" description="Disordered" evidence="5">
    <location>
        <begin position="549"/>
        <end position="609"/>
    </location>
</feature>
<dbReference type="PROSITE" id="PS50850">
    <property type="entry name" value="MFS"/>
    <property type="match status" value="1"/>
</dbReference>
<feature type="region of interest" description="Disordered" evidence="5">
    <location>
        <begin position="1"/>
        <end position="42"/>
    </location>
</feature>
<accession>W2S3G4</accession>
<dbReference type="GO" id="GO:0022857">
    <property type="term" value="F:transmembrane transporter activity"/>
    <property type="evidence" value="ECO:0007669"/>
    <property type="project" value="InterPro"/>
</dbReference>
<dbReference type="GO" id="GO:0005886">
    <property type="term" value="C:plasma membrane"/>
    <property type="evidence" value="ECO:0007669"/>
    <property type="project" value="TreeGrafter"/>
</dbReference>
<organism evidence="8 9">
    <name type="scientific">Cyphellophora europaea (strain CBS 101466)</name>
    <name type="common">Phialophora europaea</name>
    <dbReference type="NCBI Taxonomy" id="1220924"/>
    <lineage>
        <taxon>Eukaryota</taxon>
        <taxon>Fungi</taxon>
        <taxon>Dikarya</taxon>
        <taxon>Ascomycota</taxon>
        <taxon>Pezizomycotina</taxon>
        <taxon>Eurotiomycetes</taxon>
        <taxon>Chaetothyriomycetidae</taxon>
        <taxon>Chaetothyriales</taxon>
        <taxon>Cyphellophoraceae</taxon>
        <taxon>Cyphellophora</taxon>
    </lineage>
</organism>
<dbReference type="Pfam" id="PF07690">
    <property type="entry name" value="MFS_1"/>
    <property type="match status" value="1"/>
</dbReference>
<dbReference type="OrthoDB" id="3365399at2759"/>
<dbReference type="EMBL" id="KB822718">
    <property type="protein sequence ID" value="ETN42474.1"/>
    <property type="molecule type" value="Genomic_DNA"/>
</dbReference>
<feature type="domain" description="Major facilitator superfamily (MFS) profile" evidence="7">
    <location>
        <begin position="110"/>
        <end position="540"/>
    </location>
</feature>
<proteinExistence type="predicted"/>
<feature type="transmembrane region" description="Helical" evidence="6">
    <location>
        <begin position="105"/>
        <end position="125"/>
    </location>
</feature>
<protein>
    <recommendedName>
        <fullName evidence="7">Major facilitator superfamily (MFS) profile domain-containing protein</fullName>
    </recommendedName>
</protein>
<feature type="transmembrane region" description="Helical" evidence="6">
    <location>
        <begin position="233"/>
        <end position="253"/>
    </location>
</feature>
<evidence type="ECO:0000256" key="4">
    <source>
        <dbReference type="ARBA" id="ARBA00023136"/>
    </source>
</evidence>
<dbReference type="PANTHER" id="PTHR23502:SF12">
    <property type="entry name" value="MULTIDRUG TRANSPORTER, PUTATIVE (AFU_ORTHOLOGUE AFUA_1G06440)-RELATED"/>
    <property type="match status" value="1"/>
</dbReference>
<feature type="transmembrane region" description="Helical" evidence="6">
    <location>
        <begin position="513"/>
        <end position="533"/>
    </location>
</feature>
<dbReference type="Gene3D" id="1.20.1250.20">
    <property type="entry name" value="MFS general substrate transporter like domains"/>
    <property type="match status" value="1"/>
</dbReference>
<feature type="transmembrane region" description="Helical" evidence="6">
    <location>
        <begin position="202"/>
        <end position="221"/>
    </location>
</feature>
<dbReference type="RefSeq" id="XP_008714210.1">
    <property type="nucleotide sequence ID" value="XM_008715988.1"/>
</dbReference>
<dbReference type="FunFam" id="1.20.1250.20:FF:000011">
    <property type="entry name" value="MFS multidrug transporter, putative"/>
    <property type="match status" value="1"/>
</dbReference>
<feature type="transmembrane region" description="Helical" evidence="6">
    <location>
        <begin position="341"/>
        <end position="365"/>
    </location>
</feature>
<dbReference type="InParanoid" id="W2S3G4"/>
<dbReference type="eggNOG" id="KOG0255">
    <property type="taxonomic scope" value="Eukaryota"/>
</dbReference>
<feature type="transmembrane region" description="Helical" evidence="6">
    <location>
        <begin position="377"/>
        <end position="397"/>
    </location>
</feature>
<dbReference type="AlphaFoldDB" id="W2S3G4"/>
<keyword evidence="2 6" id="KW-0812">Transmembrane</keyword>
<evidence type="ECO:0000313" key="8">
    <source>
        <dbReference type="EMBL" id="ETN42474.1"/>
    </source>
</evidence>
<dbReference type="PANTHER" id="PTHR23502">
    <property type="entry name" value="MAJOR FACILITATOR SUPERFAMILY"/>
    <property type="match status" value="1"/>
</dbReference>
<feature type="transmembrane region" description="Helical" evidence="6">
    <location>
        <begin position="448"/>
        <end position="469"/>
    </location>
</feature>
<dbReference type="SUPFAM" id="SSF103473">
    <property type="entry name" value="MFS general substrate transporter"/>
    <property type="match status" value="1"/>
</dbReference>
<dbReference type="VEuPathDB" id="FungiDB:HMPREF1541_01630"/>
<feature type="transmembrane region" description="Helical" evidence="6">
    <location>
        <begin position="265"/>
        <end position="284"/>
    </location>
</feature>
<feature type="transmembrane region" description="Helical" evidence="6">
    <location>
        <begin position="177"/>
        <end position="196"/>
    </location>
</feature>
<dbReference type="HOGENOM" id="CLU_008455_11_6_1"/>
<dbReference type="InterPro" id="IPR020846">
    <property type="entry name" value="MFS_dom"/>
</dbReference>
<gene>
    <name evidence="8" type="ORF">HMPREF1541_01630</name>
</gene>
<evidence type="ECO:0000256" key="2">
    <source>
        <dbReference type="ARBA" id="ARBA00022692"/>
    </source>
</evidence>
<feature type="transmembrane region" description="Helical" evidence="6">
    <location>
        <begin position="145"/>
        <end position="165"/>
    </location>
</feature>
<keyword evidence="3 6" id="KW-1133">Transmembrane helix</keyword>
<feature type="transmembrane region" description="Helical" evidence="6">
    <location>
        <begin position="476"/>
        <end position="493"/>
    </location>
</feature>
<evidence type="ECO:0000256" key="5">
    <source>
        <dbReference type="SAM" id="MobiDB-lite"/>
    </source>
</evidence>
<evidence type="ECO:0000313" key="9">
    <source>
        <dbReference type="Proteomes" id="UP000030752"/>
    </source>
</evidence>
<dbReference type="GeneID" id="19968969"/>
<evidence type="ECO:0000256" key="3">
    <source>
        <dbReference type="ARBA" id="ARBA00022989"/>
    </source>
</evidence>
<dbReference type="Proteomes" id="UP000030752">
    <property type="component" value="Unassembled WGS sequence"/>
</dbReference>
<dbReference type="InterPro" id="IPR036259">
    <property type="entry name" value="MFS_trans_sf"/>
</dbReference>
<reference evidence="8 9" key="1">
    <citation type="submission" date="2013-03" db="EMBL/GenBank/DDBJ databases">
        <title>The Genome Sequence of Phialophora europaea CBS 101466.</title>
        <authorList>
            <consortium name="The Broad Institute Genomics Platform"/>
            <person name="Cuomo C."/>
            <person name="de Hoog S."/>
            <person name="Gorbushina A."/>
            <person name="Walker B."/>
            <person name="Young S.K."/>
            <person name="Zeng Q."/>
            <person name="Gargeya S."/>
            <person name="Fitzgerald M."/>
            <person name="Haas B."/>
            <person name="Abouelleil A."/>
            <person name="Allen A.W."/>
            <person name="Alvarado L."/>
            <person name="Arachchi H.M."/>
            <person name="Berlin A.M."/>
            <person name="Chapman S.B."/>
            <person name="Gainer-Dewar J."/>
            <person name="Goldberg J."/>
            <person name="Griggs A."/>
            <person name="Gujja S."/>
            <person name="Hansen M."/>
            <person name="Howarth C."/>
            <person name="Imamovic A."/>
            <person name="Ireland A."/>
            <person name="Larimer J."/>
            <person name="McCowan C."/>
            <person name="Murphy C."/>
            <person name="Pearson M."/>
            <person name="Poon T.W."/>
            <person name="Priest M."/>
            <person name="Roberts A."/>
            <person name="Saif S."/>
            <person name="Shea T."/>
            <person name="Sisk P."/>
            <person name="Sykes S."/>
            <person name="Wortman J."/>
            <person name="Nusbaum C."/>
            <person name="Birren B."/>
        </authorList>
    </citation>
    <scope>NUCLEOTIDE SEQUENCE [LARGE SCALE GENOMIC DNA]</scope>
    <source>
        <strain evidence="8 9">CBS 101466</strain>
    </source>
</reference>
<keyword evidence="4 6" id="KW-0472">Membrane</keyword>
<feature type="transmembrane region" description="Helical" evidence="6">
    <location>
        <begin position="418"/>
        <end position="436"/>
    </location>
</feature>
<sequence length="609" mass="67098">MDFPQAEKCYSHVSAHRGGRRDSSSSEDISPDNSPTSSTSRHKYAFHDLADTKALTPQVSRASRPSVSRELTHITTAGTTMTMDPSYEIDFEIDDPKDPRNWPMWYKALSIFAISYGTLIVVLYSTSYTAAIAAMNEEFHITNDAITTLGVTTYLLGLAVGSLVLAPISETYGRKPVYAISMFFFVILIVPCGLATDITTIIVVRFFGACAGAAMIANAPGTVGDVISDKYRATAFSIWSIGPMNGPVFGPLIGGFTTQYKGWRWANWVVMIGGGAALLMMLCIQETYKPRLLQQMAKKRRKETGDSRWWSRYDVRVGFGELMRVNLSRPFVMAVTEPICVFWNVYIAIIYGILYLCFVAYPIVFTQHRGWSAGVSGLSFLGIGIGTMITICAAKPIRLMIESHKKDPATGEPPPESMMSVVCIAAVLIPVGQLWFSWTCYPTSINPIISIAAGIPFGAGNGAVFIYASNYLVHSYGIYAASAMAGNAVIRSFMGGTLPLAGPAMYRALGPNWAGTLLGILEVLIIPIPLVFYRYGAKIREKSTLIREMREEEERQERKKRRARERAAREAKRIEQKGKGSGEDADKAVEQRPGSVEEIPVQFKEKDMV</sequence>
<keyword evidence="9" id="KW-1185">Reference proteome</keyword>
<name>W2S3G4_CYPE1</name>
<feature type="compositionally biased region" description="Basic and acidic residues" evidence="5">
    <location>
        <begin position="565"/>
        <end position="590"/>
    </location>
</feature>